<dbReference type="SMART" id="SM00530">
    <property type="entry name" value="HTH_XRE"/>
    <property type="match status" value="1"/>
</dbReference>
<dbReference type="GO" id="GO:0003677">
    <property type="term" value="F:DNA binding"/>
    <property type="evidence" value="ECO:0007669"/>
    <property type="project" value="InterPro"/>
</dbReference>
<dbReference type="EMBL" id="CP065959">
    <property type="protein sequence ID" value="QQC89870.1"/>
    <property type="molecule type" value="Genomic_DNA"/>
</dbReference>
<gene>
    <name evidence="2" type="ORF">I8755_16685</name>
</gene>
<dbReference type="AlphaFoldDB" id="A0A7T4TYB2"/>
<dbReference type="PROSITE" id="PS50943">
    <property type="entry name" value="HTH_CROC1"/>
    <property type="match status" value="1"/>
</dbReference>
<reference evidence="2 3" key="1">
    <citation type="submission" date="2020-12" db="EMBL/GenBank/DDBJ databases">
        <title>Identification and biosynthesis of polyene macrolides produced by Streptomyces alfalfae Men-myco-93-63.</title>
        <authorList>
            <person name="Liu D."/>
            <person name="Li Y."/>
            <person name="Liu L."/>
            <person name="Han X."/>
            <person name="Shen F."/>
        </authorList>
    </citation>
    <scope>NUCLEOTIDE SEQUENCE [LARGE SCALE GENOMIC DNA]</scope>
    <source>
        <strain evidence="2 3">Men-myco-93-63</strain>
    </source>
</reference>
<protein>
    <submittedName>
        <fullName evidence="2">Helix-turn-helix transcriptional regulator</fullName>
    </submittedName>
</protein>
<dbReference type="Proteomes" id="UP000596130">
    <property type="component" value="Chromosome"/>
</dbReference>
<dbReference type="RefSeq" id="WP_198502935.1">
    <property type="nucleotide sequence ID" value="NZ_CP065959.1"/>
</dbReference>
<feature type="domain" description="HTH cro/C1-type" evidence="1">
    <location>
        <begin position="8"/>
        <end position="63"/>
    </location>
</feature>
<dbReference type="Pfam" id="PF01381">
    <property type="entry name" value="HTH_3"/>
    <property type="match status" value="1"/>
</dbReference>
<dbReference type="Gene3D" id="1.10.260.40">
    <property type="entry name" value="lambda repressor-like DNA-binding domains"/>
    <property type="match status" value="1"/>
</dbReference>
<name>A0A7T4TYB2_9ACTN</name>
<dbReference type="InterPro" id="IPR010982">
    <property type="entry name" value="Lambda_DNA-bd_dom_sf"/>
</dbReference>
<proteinExistence type="predicted"/>
<accession>A0A7T4TYB2</accession>
<evidence type="ECO:0000313" key="2">
    <source>
        <dbReference type="EMBL" id="QQC89870.1"/>
    </source>
</evidence>
<dbReference type="SUPFAM" id="SSF47413">
    <property type="entry name" value="lambda repressor-like DNA-binding domains"/>
    <property type="match status" value="1"/>
</dbReference>
<evidence type="ECO:0000259" key="1">
    <source>
        <dbReference type="PROSITE" id="PS50943"/>
    </source>
</evidence>
<dbReference type="InterPro" id="IPR001387">
    <property type="entry name" value="Cro/C1-type_HTH"/>
</dbReference>
<organism evidence="2 3">
    <name type="scientific">Streptomyces alfalfae</name>
    <dbReference type="NCBI Taxonomy" id="1642299"/>
    <lineage>
        <taxon>Bacteria</taxon>
        <taxon>Bacillati</taxon>
        <taxon>Actinomycetota</taxon>
        <taxon>Actinomycetes</taxon>
        <taxon>Kitasatosporales</taxon>
        <taxon>Streptomycetaceae</taxon>
        <taxon>Streptomyces</taxon>
    </lineage>
</organism>
<dbReference type="CDD" id="cd00093">
    <property type="entry name" value="HTH_XRE"/>
    <property type="match status" value="1"/>
</dbReference>
<sequence>MKPNGPLIRAIRRGRKLSIRELQAKTGLDRGYLSRIEREQIHDIGDAQVRKVATALQVPEDLITDEEMT</sequence>
<evidence type="ECO:0000313" key="3">
    <source>
        <dbReference type="Proteomes" id="UP000596130"/>
    </source>
</evidence>